<organism evidence="3">
    <name type="scientific">Aplanochytrium stocchinoi</name>
    <dbReference type="NCBI Taxonomy" id="215587"/>
    <lineage>
        <taxon>Eukaryota</taxon>
        <taxon>Sar</taxon>
        <taxon>Stramenopiles</taxon>
        <taxon>Bigyra</taxon>
        <taxon>Labyrinthulomycetes</taxon>
        <taxon>Thraustochytrida</taxon>
        <taxon>Thraustochytriidae</taxon>
        <taxon>Aplanochytrium</taxon>
    </lineage>
</organism>
<proteinExistence type="predicted"/>
<keyword evidence="2" id="KW-0472">Membrane</keyword>
<feature type="transmembrane region" description="Helical" evidence="2">
    <location>
        <begin position="200"/>
        <end position="217"/>
    </location>
</feature>
<feature type="transmembrane region" description="Helical" evidence="2">
    <location>
        <begin position="264"/>
        <end position="286"/>
    </location>
</feature>
<evidence type="ECO:0000313" key="3">
    <source>
        <dbReference type="EMBL" id="CAE0435325.1"/>
    </source>
</evidence>
<evidence type="ECO:0000256" key="1">
    <source>
        <dbReference type="SAM" id="MobiDB-lite"/>
    </source>
</evidence>
<keyword evidence="2" id="KW-1133">Transmembrane helix</keyword>
<dbReference type="AlphaFoldDB" id="A0A7S3PGC6"/>
<dbReference type="EMBL" id="HBIN01007626">
    <property type="protein sequence ID" value="CAE0435325.1"/>
    <property type="molecule type" value="Transcribed_RNA"/>
</dbReference>
<sequence length="395" mass="44529">MFGRGKKKEVDETIGIGPEDGHKKRKEKLTMFASWYAPGEYSNNGSTESSATSTDTNVGDRRHEGLEDFSNASFGSTDDRSNNRSQSPYGFVRHQASASYRSATEGFRSVRAQQRKVVKYAMYLERYIFVTCWLVMLALGLVVSKLWCRLGLPKECAAEFVTPPSMERLQALFLYGLVMSWMCGISVQPRFWSLFCWKRWWFFLFYAASSPLFALLLEDDTKVSVNCCDSKSIATISVLSFLAIVSITWHIYYAFRMHRTDEAIVYTVSRFIFVVFYLTTFALVQSNILPESYAIEPYIISFVLSLFCQFDHWLSITLLSIFLGMFVQSLTTADLSSGLFTSIENCDVVDAVRMFSQFAATLSSGGTGSFAANVCIVNQDGSPQLQSPEGLVVNY</sequence>
<protein>
    <submittedName>
        <fullName evidence="3">Uncharacterized protein</fullName>
    </submittedName>
</protein>
<feature type="transmembrane region" description="Helical" evidence="2">
    <location>
        <begin position="298"/>
        <end position="327"/>
    </location>
</feature>
<reference evidence="3" key="1">
    <citation type="submission" date="2021-01" db="EMBL/GenBank/DDBJ databases">
        <authorList>
            <person name="Corre E."/>
            <person name="Pelletier E."/>
            <person name="Niang G."/>
            <person name="Scheremetjew M."/>
            <person name="Finn R."/>
            <person name="Kale V."/>
            <person name="Holt S."/>
            <person name="Cochrane G."/>
            <person name="Meng A."/>
            <person name="Brown T."/>
            <person name="Cohen L."/>
        </authorList>
    </citation>
    <scope>NUCLEOTIDE SEQUENCE</scope>
    <source>
        <strain evidence="3">GSBS06</strain>
    </source>
</reference>
<evidence type="ECO:0000256" key="2">
    <source>
        <dbReference type="SAM" id="Phobius"/>
    </source>
</evidence>
<gene>
    <name evidence="3" type="ORF">ASTO00021_LOCUS5605</name>
</gene>
<accession>A0A7S3PGC6</accession>
<keyword evidence="2" id="KW-0812">Transmembrane</keyword>
<feature type="transmembrane region" description="Helical" evidence="2">
    <location>
        <begin position="124"/>
        <end position="143"/>
    </location>
</feature>
<name>A0A7S3PGC6_9STRA</name>
<feature type="compositionally biased region" description="Polar residues" evidence="1">
    <location>
        <begin position="41"/>
        <end position="57"/>
    </location>
</feature>
<feature type="region of interest" description="Disordered" evidence="1">
    <location>
        <begin position="1"/>
        <end position="25"/>
    </location>
</feature>
<feature type="transmembrane region" description="Helical" evidence="2">
    <location>
        <begin position="232"/>
        <end position="252"/>
    </location>
</feature>
<feature type="region of interest" description="Disordered" evidence="1">
    <location>
        <begin position="40"/>
        <end position="88"/>
    </location>
</feature>
<feature type="transmembrane region" description="Helical" evidence="2">
    <location>
        <begin position="169"/>
        <end position="188"/>
    </location>
</feature>